<evidence type="ECO:0000256" key="21">
    <source>
        <dbReference type="ARBA" id="ARBA00032396"/>
    </source>
</evidence>
<evidence type="ECO:0000256" key="4">
    <source>
        <dbReference type="ARBA" id="ARBA00005189"/>
    </source>
</evidence>
<evidence type="ECO:0000256" key="12">
    <source>
        <dbReference type="ARBA" id="ARBA00022695"/>
    </source>
</evidence>
<keyword evidence="16" id="KW-0594">Phospholipid biosynthesis</keyword>
<keyword evidence="8" id="KW-1003">Cell membrane</keyword>
<sequence length="267" mass="26702">MIGALDTAPYVAAALGAGGIGTWLSRRRELMRRWCTWAVTAPVVGGALWLGAPGAALLAAGIGVVCAAEYGRLVRLPVPDRVALATATVLLPMVAWLDRAALPRLLALALLGIGLVPVLAGDARHGAHRLAYGVLGTVWFGTLTGLVLLGPAALPLFFAVSLADVAAFCGGRLLRGPALSPLSPAKRVGGALAGALVGTGLLALLGAATPALVVAVAVGAPLGDLLESMLKRGAGAKDAGSWLPGFGGLLDRVDSLLVALAVAMVLS</sequence>
<proteinExistence type="inferred from homology"/>
<feature type="transmembrane region" description="Helical" evidence="24">
    <location>
        <begin position="46"/>
        <end position="70"/>
    </location>
</feature>
<evidence type="ECO:0000256" key="17">
    <source>
        <dbReference type="ARBA" id="ARBA00023264"/>
    </source>
</evidence>
<comment type="similarity">
    <text evidence="5">Belongs to the CDS family.</text>
</comment>
<dbReference type="PANTHER" id="PTHR46382">
    <property type="entry name" value="PHOSPHATIDATE CYTIDYLYLTRANSFERASE"/>
    <property type="match status" value="1"/>
</dbReference>
<dbReference type="EC" id="2.7.7.41" evidence="6"/>
<dbReference type="RefSeq" id="WP_377336218.1">
    <property type="nucleotide sequence ID" value="NZ_JBHLUE010000004.1"/>
</dbReference>
<evidence type="ECO:0000256" key="15">
    <source>
        <dbReference type="ARBA" id="ARBA00023136"/>
    </source>
</evidence>
<name>A0ABV6NRZ6_9ACTN</name>
<evidence type="ECO:0000256" key="16">
    <source>
        <dbReference type="ARBA" id="ARBA00023209"/>
    </source>
</evidence>
<comment type="pathway">
    <text evidence="3">Phospholipid metabolism; CDP-diacylglycerol biosynthesis; CDP-diacylglycerol from sn-glycerol 3-phosphate: step 3/3.</text>
</comment>
<evidence type="ECO:0000256" key="20">
    <source>
        <dbReference type="ARBA" id="ARBA00032253"/>
    </source>
</evidence>
<evidence type="ECO:0000256" key="18">
    <source>
        <dbReference type="ARBA" id="ARBA00029893"/>
    </source>
</evidence>
<keyword evidence="26" id="KW-1185">Reference proteome</keyword>
<protein>
    <recommendedName>
        <fullName evidence="7">Phosphatidate cytidylyltransferase</fullName>
        <ecNumber evidence="6">2.7.7.41</ecNumber>
    </recommendedName>
    <alternativeName>
        <fullName evidence="20">CDP-DAG synthase</fullName>
    </alternativeName>
    <alternativeName>
        <fullName evidence="22">CDP-DG synthase</fullName>
    </alternativeName>
    <alternativeName>
        <fullName evidence="18">CDP-diacylglycerol synthase</fullName>
    </alternativeName>
    <alternativeName>
        <fullName evidence="21">CDP-diglyceride pyrophosphorylase</fullName>
    </alternativeName>
    <alternativeName>
        <fullName evidence="23">CDP-diglyceride synthase</fullName>
    </alternativeName>
    <alternativeName>
        <fullName evidence="19">CTP:phosphatidate cytidylyltransferase</fullName>
    </alternativeName>
</protein>
<evidence type="ECO:0000256" key="6">
    <source>
        <dbReference type="ARBA" id="ARBA00012487"/>
    </source>
</evidence>
<evidence type="ECO:0000256" key="3">
    <source>
        <dbReference type="ARBA" id="ARBA00005119"/>
    </source>
</evidence>
<dbReference type="GO" id="GO:0004605">
    <property type="term" value="F:phosphatidate cytidylyltransferase activity"/>
    <property type="evidence" value="ECO:0007669"/>
    <property type="project" value="UniProtKB-EC"/>
</dbReference>
<evidence type="ECO:0000256" key="22">
    <source>
        <dbReference type="ARBA" id="ARBA00032743"/>
    </source>
</evidence>
<feature type="transmembrane region" description="Helical" evidence="24">
    <location>
        <begin position="130"/>
        <end position="150"/>
    </location>
</feature>
<evidence type="ECO:0000256" key="10">
    <source>
        <dbReference type="ARBA" id="ARBA00022679"/>
    </source>
</evidence>
<evidence type="ECO:0000256" key="2">
    <source>
        <dbReference type="ARBA" id="ARBA00004651"/>
    </source>
</evidence>
<keyword evidence="17" id="KW-1208">Phospholipid metabolism</keyword>
<comment type="subcellular location">
    <subcellularLocation>
        <location evidence="2">Cell membrane</location>
        <topology evidence="2">Multi-pass membrane protein</topology>
    </subcellularLocation>
</comment>
<reference evidence="25 26" key="1">
    <citation type="submission" date="2024-09" db="EMBL/GenBank/DDBJ databases">
        <authorList>
            <person name="Sun Q."/>
            <person name="Mori K."/>
        </authorList>
    </citation>
    <scope>NUCLEOTIDE SEQUENCE [LARGE SCALE GENOMIC DNA]</scope>
    <source>
        <strain evidence="25 26">TBRC 2205</strain>
    </source>
</reference>
<keyword evidence="14" id="KW-0443">Lipid metabolism</keyword>
<evidence type="ECO:0000256" key="14">
    <source>
        <dbReference type="ARBA" id="ARBA00023098"/>
    </source>
</evidence>
<evidence type="ECO:0000256" key="11">
    <source>
        <dbReference type="ARBA" id="ARBA00022692"/>
    </source>
</evidence>
<evidence type="ECO:0000256" key="9">
    <source>
        <dbReference type="ARBA" id="ARBA00022516"/>
    </source>
</evidence>
<evidence type="ECO:0000313" key="26">
    <source>
        <dbReference type="Proteomes" id="UP001589894"/>
    </source>
</evidence>
<evidence type="ECO:0000256" key="19">
    <source>
        <dbReference type="ARBA" id="ARBA00031825"/>
    </source>
</evidence>
<evidence type="ECO:0000313" key="25">
    <source>
        <dbReference type="EMBL" id="MFC0563545.1"/>
    </source>
</evidence>
<feature type="transmembrane region" description="Helical" evidence="24">
    <location>
        <begin position="7"/>
        <end position="26"/>
    </location>
</feature>
<evidence type="ECO:0000256" key="13">
    <source>
        <dbReference type="ARBA" id="ARBA00022989"/>
    </source>
</evidence>
<gene>
    <name evidence="25" type="ORF">ACFFHU_05105</name>
</gene>
<evidence type="ECO:0000256" key="1">
    <source>
        <dbReference type="ARBA" id="ARBA00001698"/>
    </source>
</evidence>
<feature type="transmembrane region" description="Helical" evidence="24">
    <location>
        <begin position="105"/>
        <end position="123"/>
    </location>
</feature>
<evidence type="ECO:0000256" key="7">
    <source>
        <dbReference type="ARBA" id="ARBA00019373"/>
    </source>
</evidence>
<keyword evidence="15 24" id="KW-0472">Membrane</keyword>
<evidence type="ECO:0000256" key="5">
    <source>
        <dbReference type="ARBA" id="ARBA00010185"/>
    </source>
</evidence>
<feature type="transmembrane region" description="Helical" evidence="24">
    <location>
        <begin position="195"/>
        <end position="222"/>
    </location>
</feature>
<dbReference type="Pfam" id="PF01148">
    <property type="entry name" value="CTP_transf_1"/>
    <property type="match status" value="1"/>
</dbReference>
<dbReference type="Proteomes" id="UP001589894">
    <property type="component" value="Unassembled WGS sequence"/>
</dbReference>
<keyword evidence="12 25" id="KW-0548">Nucleotidyltransferase</keyword>
<keyword evidence="10 25" id="KW-0808">Transferase</keyword>
<organism evidence="25 26">
    <name type="scientific">Plantactinospora siamensis</name>
    <dbReference type="NCBI Taxonomy" id="555372"/>
    <lineage>
        <taxon>Bacteria</taxon>
        <taxon>Bacillati</taxon>
        <taxon>Actinomycetota</taxon>
        <taxon>Actinomycetes</taxon>
        <taxon>Micromonosporales</taxon>
        <taxon>Micromonosporaceae</taxon>
        <taxon>Plantactinospora</taxon>
    </lineage>
</organism>
<dbReference type="PANTHER" id="PTHR46382:SF1">
    <property type="entry name" value="PHOSPHATIDATE CYTIDYLYLTRANSFERASE"/>
    <property type="match status" value="1"/>
</dbReference>
<evidence type="ECO:0000256" key="23">
    <source>
        <dbReference type="ARBA" id="ARBA00033406"/>
    </source>
</evidence>
<dbReference type="EMBL" id="JBHLUE010000004">
    <property type="protein sequence ID" value="MFC0563545.1"/>
    <property type="molecule type" value="Genomic_DNA"/>
</dbReference>
<keyword evidence="11 24" id="KW-0812">Transmembrane</keyword>
<evidence type="ECO:0000256" key="24">
    <source>
        <dbReference type="SAM" id="Phobius"/>
    </source>
</evidence>
<accession>A0ABV6NRZ6</accession>
<comment type="catalytic activity">
    <reaction evidence="1">
        <text>a 1,2-diacyl-sn-glycero-3-phosphate + CTP + H(+) = a CDP-1,2-diacyl-sn-glycerol + diphosphate</text>
        <dbReference type="Rhea" id="RHEA:16229"/>
        <dbReference type="ChEBI" id="CHEBI:15378"/>
        <dbReference type="ChEBI" id="CHEBI:33019"/>
        <dbReference type="ChEBI" id="CHEBI:37563"/>
        <dbReference type="ChEBI" id="CHEBI:58332"/>
        <dbReference type="ChEBI" id="CHEBI:58608"/>
        <dbReference type="EC" id="2.7.7.41"/>
    </reaction>
</comment>
<comment type="pathway">
    <text evidence="4">Lipid metabolism.</text>
</comment>
<keyword evidence="9" id="KW-0444">Lipid biosynthesis</keyword>
<keyword evidence="13 24" id="KW-1133">Transmembrane helix</keyword>
<evidence type="ECO:0000256" key="8">
    <source>
        <dbReference type="ARBA" id="ARBA00022475"/>
    </source>
</evidence>
<comment type="caution">
    <text evidence="25">The sequence shown here is derived from an EMBL/GenBank/DDBJ whole genome shotgun (WGS) entry which is preliminary data.</text>
</comment>